<evidence type="ECO:0000313" key="4">
    <source>
        <dbReference type="Proteomes" id="UP000245754"/>
    </source>
</evidence>
<dbReference type="Gene3D" id="1.20.1250.20">
    <property type="entry name" value="MFS general substrate transporter like domains"/>
    <property type="match status" value="1"/>
</dbReference>
<dbReference type="AlphaFoldDB" id="A0A316EP16"/>
<feature type="transmembrane region" description="Helical" evidence="2">
    <location>
        <begin position="75"/>
        <end position="96"/>
    </location>
</feature>
<feature type="transmembrane region" description="Helical" evidence="2">
    <location>
        <begin position="150"/>
        <end position="169"/>
    </location>
</feature>
<dbReference type="SUPFAM" id="SSF103473">
    <property type="entry name" value="MFS general substrate transporter"/>
    <property type="match status" value="1"/>
</dbReference>
<comment type="caution">
    <text evidence="3">The sequence shown here is derived from an EMBL/GenBank/DDBJ whole genome shotgun (WGS) entry which is preliminary data.</text>
</comment>
<feature type="transmembrane region" description="Helical" evidence="2">
    <location>
        <begin position="229"/>
        <end position="250"/>
    </location>
</feature>
<evidence type="ECO:0000313" key="3">
    <source>
        <dbReference type="EMBL" id="PWK33815.1"/>
    </source>
</evidence>
<feature type="transmembrane region" description="Helical" evidence="2">
    <location>
        <begin position="393"/>
        <end position="411"/>
    </location>
</feature>
<feature type="transmembrane region" description="Helical" evidence="2">
    <location>
        <begin position="175"/>
        <end position="196"/>
    </location>
</feature>
<feature type="transmembrane region" description="Helical" evidence="2">
    <location>
        <begin position="34"/>
        <end position="55"/>
    </location>
</feature>
<accession>A0A316EP16</accession>
<dbReference type="GO" id="GO:0008643">
    <property type="term" value="P:carbohydrate transport"/>
    <property type="evidence" value="ECO:0007669"/>
    <property type="project" value="InterPro"/>
</dbReference>
<reference evidence="3 4" key="1">
    <citation type="submission" date="2018-05" db="EMBL/GenBank/DDBJ databases">
        <title>Genomic Encyclopedia of Type Strains, Phase IV (KMG-V): Genome sequencing to study the core and pangenomes of soil and plant-associated prokaryotes.</title>
        <authorList>
            <person name="Whitman W."/>
        </authorList>
    </citation>
    <scope>NUCLEOTIDE SEQUENCE [LARGE SCALE GENOMIC DNA]</scope>
    <source>
        <strain evidence="3 4">SLV-132</strain>
    </source>
</reference>
<keyword evidence="4" id="KW-1185">Reference proteome</keyword>
<dbReference type="PANTHER" id="PTHR11328:SF24">
    <property type="entry name" value="MAJOR FACILITATOR SUPERFAMILY (MFS) PROFILE DOMAIN-CONTAINING PROTEIN"/>
    <property type="match status" value="1"/>
</dbReference>
<protein>
    <submittedName>
        <fullName evidence="3">Na+/melibiose symporter-like transporter</fullName>
    </submittedName>
</protein>
<name>A0A316EP16_9BURK</name>
<dbReference type="RefSeq" id="WP_109583909.1">
    <property type="nucleotide sequence ID" value="NZ_QGGT01000003.1"/>
</dbReference>
<keyword evidence="2" id="KW-0812">Transmembrane</keyword>
<feature type="transmembrane region" description="Helical" evidence="2">
    <location>
        <begin position="108"/>
        <end position="130"/>
    </location>
</feature>
<dbReference type="GO" id="GO:0005886">
    <property type="term" value="C:plasma membrane"/>
    <property type="evidence" value="ECO:0007669"/>
    <property type="project" value="TreeGrafter"/>
</dbReference>
<dbReference type="EMBL" id="QGGT01000003">
    <property type="protein sequence ID" value="PWK33815.1"/>
    <property type="molecule type" value="Genomic_DNA"/>
</dbReference>
<dbReference type="GO" id="GO:0015293">
    <property type="term" value="F:symporter activity"/>
    <property type="evidence" value="ECO:0007669"/>
    <property type="project" value="InterPro"/>
</dbReference>
<dbReference type="InterPro" id="IPR039672">
    <property type="entry name" value="MFS_2"/>
</dbReference>
<feature type="transmembrane region" description="Helical" evidence="2">
    <location>
        <begin position="350"/>
        <end position="373"/>
    </location>
</feature>
<sequence length="423" mass="44374">MTAPTASRLAAYGALGLPLAMVALPVYIQAPAYYTTQMGMSLSLAGIVLFAARLIDTAQDPLLGLWVDKLARRHALTPVMGCAALCLVVAFAALWLPPVSGDAWLAAWLAATLVAVYLAHSLINIAYLAWAARLGDDDTLARAAAWREGAGLVGVLLATAIPATLIAIAGTDARLAMTSFASLFAALLIAALWLLFRLAPPWNARAAPPGAAPKPWHAVRHNRGFRALLAPYFLNGIAVAIPATLAIFFIEDRLMAPRWVAPCLTLYFVAGAAGLPAWVHIAHRIGAMHAWRLAMALAVVAFVWAALLEPGSILPFVLICAMSGLAVGADLALPPVLLATRIPAGEGPAVYYGVWTLLTKLCLAIAGLTLPVLSWLGYQPGTPATGSAGHALAFMYAGLPCVLKLAAMALLRSARYPAQEMSS</sequence>
<keyword evidence="2" id="KW-1133">Transmembrane helix</keyword>
<evidence type="ECO:0000256" key="2">
    <source>
        <dbReference type="SAM" id="Phobius"/>
    </source>
</evidence>
<feature type="transmembrane region" description="Helical" evidence="2">
    <location>
        <begin position="290"/>
        <end position="307"/>
    </location>
</feature>
<proteinExistence type="inferred from homology"/>
<evidence type="ECO:0000256" key="1">
    <source>
        <dbReference type="ARBA" id="ARBA00009617"/>
    </source>
</evidence>
<dbReference type="InterPro" id="IPR036259">
    <property type="entry name" value="MFS_trans_sf"/>
</dbReference>
<feature type="transmembrane region" description="Helical" evidence="2">
    <location>
        <begin position="313"/>
        <end position="338"/>
    </location>
</feature>
<feature type="transmembrane region" description="Helical" evidence="2">
    <location>
        <begin position="9"/>
        <end position="28"/>
    </location>
</feature>
<gene>
    <name evidence="3" type="ORF">C7419_103134</name>
</gene>
<feature type="transmembrane region" description="Helical" evidence="2">
    <location>
        <begin position="256"/>
        <end position="278"/>
    </location>
</feature>
<organism evidence="3 4">
    <name type="scientific">Cupriavidus plantarum</name>
    <dbReference type="NCBI Taxonomy" id="942865"/>
    <lineage>
        <taxon>Bacteria</taxon>
        <taxon>Pseudomonadati</taxon>
        <taxon>Pseudomonadota</taxon>
        <taxon>Betaproteobacteria</taxon>
        <taxon>Burkholderiales</taxon>
        <taxon>Burkholderiaceae</taxon>
        <taxon>Cupriavidus</taxon>
    </lineage>
</organism>
<dbReference type="Pfam" id="PF13347">
    <property type="entry name" value="MFS_2"/>
    <property type="match status" value="1"/>
</dbReference>
<dbReference type="PANTHER" id="PTHR11328">
    <property type="entry name" value="MAJOR FACILITATOR SUPERFAMILY DOMAIN-CONTAINING PROTEIN"/>
    <property type="match status" value="1"/>
</dbReference>
<dbReference type="Proteomes" id="UP000245754">
    <property type="component" value="Unassembled WGS sequence"/>
</dbReference>
<keyword evidence="2" id="KW-0472">Membrane</keyword>
<comment type="similarity">
    <text evidence="1">Belongs to the sodium:galactoside symporter (TC 2.A.2) family.</text>
</comment>